<dbReference type="SMART" id="SM00342">
    <property type="entry name" value="HTH_ARAC"/>
    <property type="match status" value="1"/>
</dbReference>
<sequence>MHARHATTGTQSHPGMQTISYTSAGGNQSSRRRWAEEMASRFGLNCTLDTARASHSIVTQWRAGPLKLTDAELAWLWLSPVMQRTPAWLGEYMLLKQVESGSMTIEQNRTTHRIDAGGMVLVDPARAFHDHYSETTRIISLRIPKQSLRDRGIRYALDDLYFPDLKSPDVAAVRDYVSFTAQHASAISTKLLDRLGDQCLTCFDIVIGDAPSQSLARSAAALALRARQVIARSIGDPDLTVSKIAAELNVSANYLSRVFRAEGLSPMRYVWSMRLTHAARLLAETPVERVMSKEIAFRCGFSNASNFSRAFKDEYGVAPLAYARRAQEAAGERGSDSDMPISNT</sequence>
<dbReference type="Gene3D" id="1.10.10.60">
    <property type="entry name" value="Homeodomain-like"/>
    <property type="match status" value="1"/>
</dbReference>
<dbReference type="PANTHER" id="PTHR46796">
    <property type="entry name" value="HTH-TYPE TRANSCRIPTIONAL ACTIVATOR RHAS-RELATED"/>
    <property type="match status" value="1"/>
</dbReference>
<protein>
    <submittedName>
        <fullName evidence="6">AraC family transcriptional regulator</fullName>
    </submittedName>
</protein>
<dbReference type="Pfam" id="PF14525">
    <property type="entry name" value="AraC_binding_2"/>
    <property type="match status" value="1"/>
</dbReference>
<keyword evidence="3" id="KW-0804">Transcription</keyword>
<name>A0A4R8LMG6_9BURK</name>
<dbReference type="SUPFAM" id="SSF46689">
    <property type="entry name" value="Homeodomain-like"/>
    <property type="match status" value="1"/>
</dbReference>
<keyword evidence="2" id="KW-0238">DNA-binding</keyword>
<feature type="region of interest" description="Disordered" evidence="4">
    <location>
        <begin position="1"/>
        <end position="32"/>
    </location>
</feature>
<dbReference type="GO" id="GO:0003700">
    <property type="term" value="F:DNA-binding transcription factor activity"/>
    <property type="evidence" value="ECO:0007669"/>
    <property type="project" value="InterPro"/>
</dbReference>
<feature type="compositionally biased region" description="Polar residues" evidence="4">
    <location>
        <begin position="7"/>
        <end position="29"/>
    </location>
</feature>
<dbReference type="InterPro" id="IPR050204">
    <property type="entry name" value="AraC_XylS_family_regulators"/>
</dbReference>
<dbReference type="Proteomes" id="UP000295509">
    <property type="component" value="Unassembled WGS sequence"/>
</dbReference>
<dbReference type="AlphaFoldDB" id="A0A4R8LMG6"/>
<dbReference type="PROSITE" id="PS01124">
    <property type="entry name" value="HTH_ARAC_FAMILY_2"/>
    <property type="match status" value="1"/>
</dbReference>
<dbReference type="InterPro" id="IPR020449">
    <property type="entry name" value="Tscrpt_reg_AraC-type_HTH"/>
</dbReference>
<dbReference type="PRINTS" id="PR00032">
    <property type="entry name" value="HTHARAC"/>
</dbReference>
<dbReference type="PANTHER" id="PTHR46796:SF6">
    <property type="entry name" value="ARAC SUBFAMILY"/>
    <property type="match status" value="1"/>
</dbReference>
<reference evidence="6 7" key="1">
    <citation type="submission" date="2019-03" db="EMBL/GenBank/DDBJ databases">
        <title>Genomic Encyclopedia of Type Strains, Phase III (KMG-III): the genomes of soil and plant-associated and newly described type strains.</title>
        <authorList>
            <person name="Whitman W."/>
        </authorList>
    </citation>
    <scope>NUCLEOTIDE SEQUENCE [LARGE SCALE GENOMIC DNA]</scope>
    <source>
        <strain evidence="6 7">LMG 29544</strain>
    </source>
</reference>
<proteinExistence type="predicted"/>
<evidence type="ECO:0000256" key="4">
    <source>
        <dbReference type="SAM" id="MobiDB-lite"/>
    </source>
</evidence>
<evidence type="ECO:0000259" key="5">
    <source>
        <dbReference type="PROSITE" id="PS01124"/>
    </source>
</evidence>
<dbReference type="InterPro" id="IPR009057">
    <property type="entry name" value="Homeodomain-like_sf"/>
</dbReference>
<dbReference type="OrthoDB" id="9178898at2"/>
<accession>A0A4R8LMG6</accession>
<evidence type="ECO:0000256" key="3">
    <source>
        <dbReference type="ARBA" id="ARBA00023163"/>
    </source>
</evidence>
<organism evidence="6 7">
    <name type="scientific">Paraburkholderia rhizosphaerae</name>
    <dbReference type="NCBI Taxonomy" id="480658"/>
    <lineage>
        <taxon>Bacteria</taxon>
        <taxon>Pseudomonadati</taxon>
        <taxon>Pseudomonadota</taxon>
        <taxon>Betaproteobacteria</taxon>
        <taxon>Burkholderiales</taxon>
        <taxon>Burkholderiaceae</taxon>
        <taxon>Paraburkholderia</taxon>
    </lineage>
</organism>
<comment type="caution">
    <text evidence="6">The sequence shown here is derived from an EMBL/GenBank/DDBJ whole genome shotgun (WGS) entry which is preliminary data.</text>
</comment>
<evidence type="ECO:0000256" key="2">
    <source>
        <dbReference type="ARBA" id="ARBA00023125"/>
    </source>
</evidence>
<gene>
    <name evidence="6" type="ORF">BX592_116137</name>
</gene>
<evidence type="ECO:0000313" key="6">
    <source>
        <dbReference type="EMBL" id="TDY44489.1"/>
    </source>
</evidence>
<keyword evidence="7" id="KW-1185">Reference proteome</keyword>
<dbReference type="InterPro" id="IPR018060">
    <property type="entry name" value="HTH_AraC"/>
</dbReference>
<dbReference type="GO" id="GO:0043565">
    <property type="term" value="F:sequence-specific DNA binding"/>
    <property type="evidence" value="ECO:0007669"/>
    <property type="project" value="InterPro"/>
</dbReference>
<evidence type="ECO:0000256" key="1">
    <source>
        <dbReference type="ARBA" id="ARBA00023015"/>
    </source>
</evidence>
<dbReference type="InterPro" id="IPR035418">
    <property type="entry name" value="AraC-bd_2"/>
</dbReference>
<dbReference type="EMBL" id="SORE01000016">
    <property type="protein sequence ID" value="TDY44489.1"/>
    <property type="molecule type" value="Genomic_DNA"/>
</dbReference>
<evidence type="ECO:0000313" key="7">
    <source>
        <dbReference type="Proteomes" id="UP000295509"/>
    </source>
</evidence>
<feature type="domain" description="HTH araC/xylS-type" evidence="5">
    <location>
        <begin position="224"/>
        <end position="325"/>
    </location>
</feature>
<dbReference type="Pfam" id="PF12833">
    <property type="entry name" value="HTH_18"/>
    <property type="match status" value="1"/>
</dbReference>
<keyword evidence="1" id="KW-0805">Transcription regulation</keyword>